<organism evidence="5 6">
    <name type="scientific">Haloarcula salinisoli</name>
    <dbReference type="NCBI Taxonomy" id="2487746"/>
    <lineage>
        <taxon>Archaea</taxon>
        <taxon>Methanobacteriati</taxon>
        <taxon>Methanobacteriota</taxon>
        <taxon>Stenosarchaea group</taxon>
        <taxon>Halobacteria</taxon>
        <taxon>Halobacteriales</taxon>
        <taxon>Haloarculaceae</taxon>
        <taxon>Haloarcula</taxon>
    </lineage>
</organism>
<dbReference type="Gene3D" id="1.10.10.10">
    <property type="entry name" value="Winged helix-like DNA-binding domain superfamily/Winged helix DNA-binding domain"/>
    <property type="match status" value="1"/>
</dbReference>
<gene>
    <name evidence="5" type="ORF">EGD98_01405</name>
</gene>
<keyword evidence="2" id="KW-0804">Transcription</keyword>
<reference evidence="5" key="1">
    <citation type="submission" date="2021-06" db="EMBL/GenBank/DDBJ databases">
        <title>Halomicroarcula sp. F24A a new haloarchaeum isolated from saline soil.</title>
        <authorList>
            <person name="Duran-Viseras A."/>
            <person name="Sanchez-Porro C."/>
            <person name="Ventosa A."/>
        </authorList>
    </citation>
    <scope>NUCLEOTIDE SEQUENCE</scope>
    <source>
        <strain evidence="5">F24A</strain>
    </source>
</reference>
<dbReference type="SMART" id="SM00065">
    <property type="entry name" value="GAF"/>
    <property type="match status" value="3"/>
</dbReference>
<evidence type="ECO:0000256" key="1">
    <source>
        <dbReference type="ARBA" id="ARBA00023015"/>
    </source>
</evidence>
<feature type="domain" description="GAF" evidence="4">
    <location>
        <begin position="88"/>
        <end position="239"/>
    </location>
</feature>
<dbReference type="SUPFAM" id="SSF55781">
    <property type="entry name" value="GAF domain-like"/>
    <property type="match status" value="3"/>
</dbReference>
<feature type="compositionally biased region" description="Basic and acidic residues" evidence="3">
    <location>
        <begin position="293"/>
        <end position="316"/>
    </location>
</feature>
<dbReference type="InterPro" id="IPR003018">
    <property type="entry name" value="GAF"/>
</dbReference>
<feature type="region of interest" description="Disordered" evidence="3">
    <location>
        <begin position="293"/>
        <end position="317"/>
    </location>
</feature>
<dbReference type="InterPro" id="IPR036388">
    <property type="entry name" value="WH-like_DNA-bd_sf"/>
</dbReference>
<dbReference type="InterPro" id="IPR007050">
    <property type="entry name" value="HTH_bacterioopsin"/>
</dbReference>
<dbReference type="Pfam" id="PF15915">
    <property type="entry name" value="BAT"/>
    <property type="match status" value="1"/>
</dbReference>
<evidence type="ECO:0000313" key="5">
    <source>
        <dbReference type="EMBL" id="MBX0302319.1"/>
    </source>
</evidence>
<dbReference type="RefSeq" id="WP_220586559.1">
    <property type="nucleotide sequence ID" value="NZ_RKLQ01000001.1"/>
</dbReference>
<dbReference type="AlphaFoldDB" id="A0A8J7YFZ6"/>
<evidence type="ECO:0000313" key="6">
    <source>
        <dbReference type="Proteomes" id="UP000783863"/>
    </source>
</evidence>
<feature type="domain" description="GAF" evidence="4">
    <location>
        <begin position="407"/>
        <end position="588"/>
    </location>
</feature>
<evidence type="ECO:0000256" key="2">
    <source>
        <dbReference type="ARBA" id="ARBA00023163"/>
    </source>
</evidence>
<name>A0A8J7YFZ6_9EURY</name>
<dbReference type="Pfam" id="PF04967">
    <property type="entry name" value="HTH_10"/>
    <property type="match status" value="1"/>
</dbReference>
<dbReference type="InterPro" id="IPR029016">
    <property type="entry name" value="GAF-like_dom_sf"/>
</dbReference>
<accession>A0A8J7YFZ6</accession>
<proteinExistence type="predicted"/>
<keyword evidence="1" id="KW-0805">Transcription regulation</keyword>
<dbReference type="PANTHER" id="PTHR34236">
    <property type="entry name" value="DIMETHYL SULFOXIDE REDUCTASE TRANSCRIPTIONAL ACTIVATOR"/>
    <property type="match status" value="1"/>
</dbReference>
<comment type="caution">
    <text evidence="5">The sequence shown here is derived from an EMBL/GenBank/DDBJ whole genome shotgun (WGS) entry which is preliminary data.</text>
</comment>
<dbReference type="Gene3D" id="3.30.450.40">
    <property type="match status" value="3"/>
</dbReference>
<dbReference type="Proteomes" id="UP000783863">
    <property type="component" value="Unassembled WGS sequence"/>
</dbReference>
<dbReference type="EMBL" id="RKLQ01000001">
    <property type="protein sequence ID" value="MBX0302319.1"/>
    <property type="molecule type" value="Genomic_DNA"/>
</dbReference>
<dbReference type="Pfam" id="PF13185">
    <property type="entry name" value="GAF_2"/>
    <property type="match status" value="2"/>
</dbReference>
<keyword evidence="6" id="KW-1185">Reference proteome</keyword>
<dbReference type="InterPro" id="IPR031803">
    <property type="entry name" value="BAT_GAF/HTH-assoc"/>
</dbReference>
<protein>
    <submittedName>
        <fullName evidence="5">GAF domain-containing protein</fullName>
    </submittedName>
</protein>
<dbReference type="PANTHER" id="PTHR34236:SF1">
    <property type="entry name" value="DIMETHYL SULFOXIDE REDUCTASE TRANSCRIPTIONAL ACTIVATOR"/>
    <property type="match status" value="1"/>
</dbReference>
<feature type="domain" description="GAF" evidence="4">
    <location>
        <begin position="259"/>
        <end position="400"/>
    </location>
</feature>
<evidence type="ECO:0000259" key="4">
    <source>
        <dbReference type="SMART" id="SM00065"/>
    </source>
</evidence>
<evidence type="ECO:0000256" key="3">
    <source>
        <dbReference type="SAM" id="MobiDB-lite"/>
    </source>
</evidence>
<dbReference type="Pfam" id="PF01590">
    <property type="entry name" value="GAF"/>
    <property type="match status" value="1"/>
</dbReference>
<sequence>MSDLACSNEDIIGALDGLGPVTTGELAGMVDCSDGALEDSLDALVDAGVVETRVVDGCSRLWWRIPDDKEGVDTFRAELAERLRPLTDPEEIQSVAGKLLAERLDVDRALYLEVFPDEETLQVRDGYARDGLTEVETKHRFSDFGDHVGDRLRRGEPLVVDDVTAIEDQSDEQEAAYLAADIHAYLTVPLLKSGRLVGLFTLQQTTPREWSDTAVELTRETVESTWAAVERARAERELAETNSILRRLTDASQVFIDADVATLRERVVELAREVVDCPSTTLWRYDKDEGELRAVDSETDPEHATPDRPSDQRSERAWAAFVSGEPAVESELDAPAGVPEDPSAEPIRSRLVVPLGRHGVLEVASTEPGRFDSGTLDLVETLAATIETAWDRASGEAALQRRNRELQELDELNTLIRRIDQSLVEADTVSAIDKTVCERLAESERYLFAWVGGYDPEPPAVSPRAWAGVDSSAIEALTATTDPTADDRLGPGTPATDPFVTAVQSSEMQTVGDIATDVRATPWREAALERGARSCHCIPLVYEESAFGVLVVYAATPHRGDRDEQVLAELGGTIAHAIHAAEAAATRQGGSVVELTLRVTDAKTPLCRLSRETGCVIESDGVVVGDGAEPTVVFTASGVTREALMTAAESSLSVDSLRALAAGEGGTLCKAEIADDSLVTRLQSDSATVQSLTIDAGVATAVVTLPETAAVREYLDGLTATGLELELIARRTRERSPDTTQRLQTAFREQLTPRQQEVFALAYRCGFFESPRVQTGAELADALGIAQSTFNYHLRGAQRQLCAAVFDPAGAAQTDHHWQE</sequence>